<dbReference type="Proteomes" id="UP000295510">
    <property type="component" value="Unassembled WGS sequence"/>
</dbReference>
<reference evidence="2 3" key="1">
    <citation type="submission" date="2019-03" db="EMBL/GenBank/DDBJ databases">
        <title>Genomic Encyclopedia of Type Strains, Phase IV (KMG-IV): sequencing the most valuable type-strain genomes for metagenomic binning, comparative biology and taxonomic classification.</title>
        <authorList>
            <person name="Goeker M."/>
        </authorList>
    </citation>
    <scope>NUCLEOTIDE SEQUENCE [LARGE SCALE GENOMIC DNA]</scope>
    <source>
        <strain evidence="2 3">DSM 19605</strain>
    </source>
</reference>
<protein>
    <submittedName>
        <fullName evidence="2">Phospholipid transport system transporter-binding protein</fullName>
    </submittedName>
</protein>
<dbReference type="OrthoDB" id="9156744at2"/>
<dbReference type="RefSeq" id="WP_133597224.1">
    <property type="nucleotide sequence ID" value="NZ_SNYL01000007.1"/>
</dbReference>
<accession>A0A4R6UDX5</accession>
<dbReference type="PROSITE" id="PS50801">
    <property type="entry name" value="STAS"/>
    <property type="match status" value="1"/>
</dbReference>
<feature type="domain" description="STAS" evidence="1">
    <location>
        <begin position="43"/>
        <end position="97"/>
    </location>
</feature>
<proteinExistence type="predicted"/>
<gene>
    <name evidence="2" type="ORF">DFR43_10787</name>
</gene>
<dbReference type="Gene3D" id="3.30.750.24">
    <property type="entry name" value="STAS domain"/>
    <property type="match status" value="1"/>
</dbReference>
<name>A0A4R6UDX5_9BURK</name>
<comment type="caution">
    <text evidence="2">The sequence shown here is derived from an EMBL/GenBank/DDBJ whole genome shotgun (WGS) entry which is preliminary data.</text>
</comment>
<evidence type="ECO:0000259" key="1">
    <source>
        <dbReference type="PROSITE" id="PS50801"/>
    </source>
</evidence>
<sequence length="97" mass="10231">MSTAALPPLPSRLTHEEADAYVRQCRAALAVGSALRGQPVWPVDASALQRFDSAALAALLAVGRMAHQEGARLQVQGMPDRLKELAALYGVGELLPA</sequence>
<dbReference type="InterPro" id="IPR058548">
    <property type="entry name" value="MlaB-like_STAS"/>
</dbReference>
<evidence type="ECO:0000313" key="2">
    <source>
        <dbReference type="EMBL" id="TDQ43319.1"/>
    </source>
</evidence>
<dbReference type="EMBL" id="SNYL01000007">
    <property type="protein sequence ID" value="TDQ43319.1"/>
    <property type="molecule type" value="Genomic_DNA"/>
</dbReference>
<dbReference type="AlphaFoldDB" id="A0A4R6UDX5"/>
<evidence type="ECO:0000313" key="3">
    <source>
        <dbReference type="Proteomes" id="UP000295510"/>
    </source>
</evidence>
<dbReference type="InterPro" id="IPR036513">
    <property type="entry name" value="STAS_dom_sf"/>
</dbReference>
<dbReference type="InterPro" id="IPR002645">
    <property type="entry name" value="STAS_dom"/>
</dbReference>
<dbReference type="Pfam" id="PF13466">
    <property type="entry name" value="STAS_2"/>
    <property type="match status" value="1"/>
</dbReference>
<keyword evidence="3" id="KW-1185">Reference proteome</keyword>
<dbReference type="SUPFAM" id="SSF52091">
    <property type="entry name" value="SpoIIaa-like"/>
    <property type="match status" value="1"/>
</dbReference>
<organism evidence="2 3">
    <name type="scientific">Tepidicella xavieri</name>
    <dbReference type="NCBI Taxonomy" id="360241"/>
    <lineage>
        <taxon>Bacteria</taxon>
        <taxon>Pseudomonadati</taxon>
        <taxon>Pseudomonadota</taxon>
        <taxon>Betaproteobacteria</taxon>
        <taxon>Burkholderiales</taxon>
        <taxon>Tepidicella</taxon>
    </lineage>
</organism>